<keyword evidence="1" id="KW-1003">Cell membrane</keyword>
<evidence type="ECO:0000256" key="5">
    <source>
        <dbReference type="ARBA" id="ARBA00023288"/>
    </source>
</evidence>
<organism evidence="8 9">
    <name type="scientific">Paenibacillus gyeongsangnamensis</name>
    <dbReference type="NCBI Taxonomy" id="3388067"/>
    <lineage>
        <taxon>Bacteria</taxon>
        <taxon>Bacillati</taxon>
        <taxon>Bacillota</taxon>
        <taxon>Bacilli</taxon>
        <taxon>Bacillales</taxon>
        <taxon>Paenibacillaceae</taxon>
        <taxon>Paenibacillus</taxon>
    </lineage>
</organism>
<protein>
    <submittedName>
        <fullName evidence="8">Extracellular solute-binding protein</fullName>
    </submittedName>
</protein>
<evidence type="ECO:0000256" key="4">
    <source>
        <dbReference type="ARBA" id="ARBA00023139"/>
    </source>
</evidence>
<dbReference type="InterPro" id="IPR050490">
    <property type="entry name" value="Bact_solute-bd_prot1"/>
</dbReference>
<keyword evidence="3" id="KW-0472">Membrane</keyword>
<reference evidence="8 9" key="1">
    <citation type="submission" date="2022-12" db="EMBL/GenBank/DDBJ databases">
        <title>Draft genome sequence of Paenibacillus sp. dW9.</title>
        <authorList>
            <person name="Choi E.-W."/>
            <person name="Kim D.-U."/>
        </authorList>
    </citation>
    <scope>NUCLEOTIDE SEQUENCE [LARGE SCALE GENOMIC DNA]</scope>
    <source>
        <strain evidence="9">dW9</strain>
    </source>
</reference>
<evidence type="ECO:0000256" key="6">
    <source>
        <dbReference type="SAM" id="MobiDB-lite"/>
    </source>
</evidence>
<dbReference type="InterPro" id="IPR006059">
    <property type="entry name" value="SBP"/>
</dbReference>
<comment type="caution">
    <text evidence="8">The sequence shown here is derived from an EMBL/GenBank/DDBJ whole genome shotgun (WGS) entry which is preliminary data.</text>
</comment>
<dbReference type="RefSeq" id="WP_269879324.1">
    <property type="nucleotide sequence ID" value="NZ_JAQAGZ010000001.1"/>
</dbReference>
<feature type="compositionally biased region" description="Polar residues" evidence="6">
    <location>
        <begin position="27"/>
        <end position="38"/>
    </location>
</feature>
<name>A0ABT4Q2A6_9BACL</name>
<dbReference type="SUPFAM" id="SSF53850">
    <property type="entry name" value="Periplasmic binding protein-like II"/>
    <property type="match status" value="1"/>
</dbReference>
<evidence type="ECO:0000256" key="3">
    <source>
        <dbReference type="ARBA" id="ARBA00023136"/>
    </source>
</evidence>
<dbReference type="Proteomes" id="UP001527882">
    <property type="component" value="Unassembled WGS sequence"/>
</dbReference>
<accession>A0ABT4Q2A6</accession>
<keyword evidence="5" id="KW-0449">Lipoprotein</keyword>
<sequence>MKKVLKMTGLSATAALMLIATACGNGNSGKQADSQQPGAKNGADSKAPTEITIISPTYNDAPKNDLEAIQQVNQKFNVKINATYVPSNNYDDKVNVMLASNDLPDVSVVWDITKSNWAQALGQGAFWDLTPYIKNYPNLSKIDPNIYSALSFNGKTMGVPRVRPQDGHESLIIRKDWLDKLGLQPPKTMDEFYKVMEAFTKNDPDGNGKPDTYGFASYATTSPQTYLFSMFGSASSQNGGLLQGWQKDSSGQLTPAFASQQMKDALAFWSKAFKEGLVVPDYAVMKAQQLKDMFIQGKIGMYIGNIVDIYNAPNVIKELQKVNPKADAVAYELSAAPDGKRYYEKSTGSFGQLMISKKVPEEKMKKILEVLDYGNTLEGWKLINNGIKDKDYTDTNIPTIVVQTDAGKANQYPNPGQWIPGYFNKYSRAEHGDMSPEVIKYNHDLVDAIGKNSIMDPSAGINTPTNAEKGADFLKKINDNEINTIVGKSSLADWDKFVKSMLDDPSFQKLQKEVNDAYKAKAGGK</sequence>
<keyword evidence="9" id="KW-1185">Reference proteome</keyword>
<gene>
    <name evidence="8" type="ORF">O9H85_00540</name>
</gene>
<evidence type="ECO:0000313" key="8">
    <source>
        <dbReference type="EMBL" id="MCZ8510947.1"/>
    </source>
</evidence>
<feature type="region of interest" description="Disordered" evidence="6">
    <location>
        <begin position="27"/>
        <end position="46"/>
    </location>
</feature>
<keyword evidence="2 7" id="KW-0732">Signal</keyword>
<dbReference type="PANTHER" id="PTHR43649:SF33">
    <property type="entry name" value="POLYGALACTURONAN_RHAMNOGALACTURONAN-BINDING PROTEIN YTCQ"/>
    <property type="match status" value="1"/>
</dbReference>
<feature type="signal peptide" evidence="7">
    <location>
        <begin position="1"/>
        <end position="22"/>
    </location>
</feature>
<evidence type="ECO:0000313" key="9">
    <source>
        <dbReference type="Proteomes" id="UP001527882"/>
    </source>
</evidence>
<dbReference type="PANTHER" id="PTHR43649">
    <property type="entry name" value="ARABINOSE-BINDING PROTEIN-RELATED"/>
    <property type="match status" value="1"/>
</dbReference>
<dbReference type="EMBL" id="JAQAGZ010000001">
    <property type="protein sequence ID" value="MCZ8510947.1"/>
    <property type="molecule type" value="Genomic_DNA"/>
</dbReference>
<dbReference type="Pfam" id="PF01547">
    <property type="entry name" value="SBP_bac_1"/>
    <property type="match status" value="1"/>
</dbReference>
<keyword evidence="4" id="KW-0564">Palmitate</keyword>
<evidence type="ECO:0000256" key="2">
    <source>
        <dbReference type="ARBA" id="ARBA00022729"/>
    </source>
</evidence>
<evidence type="ECO:0000256" key="7">
    <source>
        <dbReference type="SAM" id="SignalP"/>
    </source>
</evidence>
<feature type="chain" id="PRO_5046154397" evidence="7">
    <location>
        <begin position="23"/>
        <end position="525"/>
    </location>
</feature>
<dbReference type="Gene3D" id="3.40.190.10">
    <property type="entry name" value="Periplasmic binding protein-like II"/>
    <property type="match status" value="2"/>
</dbReference>
<evidence type="ECO:0000256" key="1">
    <source>
        <dbReference type="ARBA" id="ARBA00022475"/>
    </source>
</evidence>
<dbReference type="PROSITE" id="PS51257">
    <property type="entry name" value="PROKAR_LIPOPROTEIN"/>
    <property type="match status" value="1"/>
</dbReference>
<proteinExistence type="predicted"/>